<dbReference type="AlphaFoldDB" id="D7L3E2"/>
<proteinExistence type="predicted"/>
<gene>
    <name evidence="2" type="ORF">ARALYDRAFT_673349</name>
</gene>
<sequence length="85" mass="10008">WTKIRKIKLQQSLTQSQTKNQINPPRINQKLKRIEETCKWIKNQPESALDDESGGTNYRKEQGKRDRIPRSKKKTIEEEGRSASE</sequence>
<feature type="non-terminal residue" evidence="2">
    <location>
        <position position="1"/>
    </location>
</feature>
<reference evidence="3" key="1">
    <citation type="journal article" date="2011" name="Nat. Genet.">
        <title>The Arabidopsis lyrata genome sequence and the basis of rapid genome size change.</title>
        <authorList>
            <person name="Hu T.T."/>
            <person name="Pattyn P."/>
            <person name="Bakker E.G."/>
            <person name="Cao J."/>
            <person name="Cheng J.-F."/>
            <person name="Clark R.M."/>
            <person name="Fahlgren N."/>
            <person name="Fawcett J.A."/>
            <person name="Grimwood J."/>
            <person name="Gundlach H."/>
            <person name="Haberer G."/>
            <person name="Hollister J.D."/>
            <person name="Ossowski S."/>
            <person name="Ottilar R.P."/>
            <person name="Salamov A.A."/>
            <person name="Schneeberger K."/>
            <person name="Spannagl M."/>
            <person name="Wang X."/>
            <person name="Yang L."/>
            <person name="Nasrallah M.E."/>
            <person name="Bergelson J."/>
            <person name="Carrington J.C."/>
            <person name="Gaut B.S."/>
            <person name="Schmutz J."/>
            <person name="Mayer K.F.X."/>
            <person name="Van de Peer Y."/>
            <person name="Grigoriev I.V."/>
            <person name="Nordborg M."/>
            <person name="Weigel D."/>
            <person name="Guo Y.-L."/>
        </authorList>
    </citation>
    <scope>NUCLEOTIDE SEQUENCE [LARGE SCALE GENOMIC DNA]</scope>
    <source>
        <strain evidence="3">cv. MN47</strain>
    </source>
</reference>
<feature type="region of interest" description="Disordered" evidence="1">
    <location>
        <begin position="44"/>
        <end position="85"/>
    </location>
</feature>
<keyword evidence="3" id="KW-1185">Reference proteome</keyword>
<evidence type="ECO:0000313" key="2">
    <source>
        <dbReference type="EMBL" id="EFH61836.1"/>
    </source>
</evidence>
<evidence type="ECO:0000313" key="3">
    <source>
        <dbReference type="Proteomes" id="UP000008694"/>
    </source>
</evidence>
<feature type="region of interest" description="Disordered" evidence="1">
    <location>
        <begin position="1"/>
        <end position="29"/>
    </location>
</feature>
<evidence type="ECO:0000256" key="1">
    <source>
        <dbReference type="SAM" id="MobiDB-lite"/>
    </source>
</evidence>
<dbReference type="EMBL" id="GL348715">
    <property type="protein sequence ID" value="EFH61836.1"/>
    <property type="molecule type" value="Genomic_DNA"/>
</dbReference>
<feature type="compositionally biased region" description="Polar residues" evidence="1">
    <location>
        <begin position="9"/>
        <end position="23"/>
    </location>
</feature>
<dbReference type="Proteomes" id="UP000008694">
    <property type="component" value="Unassembled WGS sequence"/>
</dbReference>
<protein>
    <submittedName>
        <fullName evidence="2">Predicted protein</fullName>
    </submittedName>
</protein>
<dbReference type="HOGENOM" id="CLU_2519141_0_0_1"/>
<organism evidence="3">
    <name type="scientific">Arabidopsis lyrata subsp. lyrata</name>
    <name type="common">Lyre-leaved rock-cress</name>
    <dbReference type="NCBI Taxonomy" id="81972"/>
    <lineage>
        <taxon>Eukaryota</taxon>
        <taxon>Viridiplantae</taxon>
        <taxon>Streptophyta</taxon>
        <taxon>Embryophyta</taxon>
        <taxon>Tracheophyta</taxon>
        <taxon>Spermatophyta</taxon>
        <taxon>Magnoliopsida</taxon>
        <taxon>eudicotyledons</taxon>
        <taxon>Gunneridae</taxon>
        <taxon>Pentapetalae</taxon>
        <taxon>rosids</taxon>
        <taxon>malvids</taxon>
        <taxon>Brassicales</taxon>
        <taxon>Brassicaceae</taxon>
        <taxon>Camelineae</taxon>
        <taxon>Arabidopsis</taxon>
    </lineage>
</organism>
<name>D7L3E2_ARALL</name>
<accession>D7L3E2</accession>
<dbReference type="Gramene" id="Al_scaffold_0003_2546">
    <property type="protein sequence ID" value="Al_scaffold_0003_2546"/>
    <property type="gene ID" value="Al_scaffold_0003_2546"/>
</dbReference>
<feature type="compositionally biased region" description="Basic and acidic residues" evidence="1">
    <location>
        <begin position="58"/>
        <end position="85"/>
    </location>
</feature>